<feature type="transmembrane region" description="Helical" evidence="7">
    <location>
        <begin position="178"/>
        <end position="199"/>
    </location>
</feature>
<feature type="transmembrane region" description="Helical" evidence="7">
    <location>
        <begin position="9"/>
        <end position="29"/>
    </location>
</feature>
<dbReference type="AlphaFoldDB" id="A0AAE3XJ32"/>
<dbReference type="EMBL" id="JAVDQK010000040">
    <property type="protein sequence ID" value="MDR6221507.1"/>
    <property type="molecule type" value="Genomic_DNA"/>
</dbReference>
<feature type="domain" description="Cation efflux protein transmembrane" evidence="8">
    <location>
        <begin position="10"/>
        <end position="210"/>
    </location>
</feature>
<dbReference type="GO" id="GO:0015341">
    <property type="term" value="F:zinc efflux antiporter activity"/>
    <property type="evidence" value="ECO:0007669"/>
    <property type="project" value="TreeGrafter"/>
</dbReference>
<sequence>MQREERQTLWIPLVTSFIVATSALIGAGVTESQTVLLDGLFSVAYVIAGAFTLYVARLLRRPSDARFPYGYGAFEPLVNLVKSLLLTGISVSAFWEAVSALTRGGREIEFGGAVAFSAFSFGVSTVAALLIWWRSRTVNSPLIRGDAIGSALDALSTLTVLIAFVLGGWLHAQGQEALARYVDPVLTVGLVLVTLPVPYRLGREALSQLLAQSPPAEQRARVEQAIQEGFRDAPVQTLEIKTIKVGRQWDVRIQATLEAQASTLTVSEADGFRRAVQERLATLDEEVQVAVVLRPSGAPHFG</sequence>
<evidence type="ECO:0000256" key="7">
    <source>
        <dbReference type="SAM" id="Phobius"/>
    </source>
</evidence>
<dbReference type="GO" id="GO:0006882">
    <property type="term" value="P:intracellular zinc ion homeostasis"/>
    <property type="evidence" value="ECO:0007669"/>
    <property type="project" value="TreeGrafter"/>
</dbReference>
<dbReference type="GO" id="GO:0005886">
    <property type="term" value="C:plasma membrane"/>
    <property type="evidence" value="ECO:0007669"/>
    <property type="project" value="TreeGrafter"/>
</dbReference>
<dbReference type="Pfam" id="PF01545">
    <property type="entry name" value="Cation_efflux"/>
    <property type="match status" value="1"/>
</dbReference>
<dbReference type="PANTHER" id="PTHR43840">
    <property type="entry name" value="MITOCHONDRIAL METAL TRANSPORTER 1-RELATED"/>
    <property type="match status" value="1"/>
</dbReference>
<keyword evidence="5 7" id="KW-1133">Transmembrane helix</keyword>
<evidence type="ECO:0000313" key="10">
    <source>
        <dbReference type="Proteomes" id="UP001185331"/>
    </source>
</evidence>
<evidence type="ECO:0000313" key="9">
    <source>
        <dbReference type="EMBL" id="MDR6221507.1"/>
    </source>
</evidence>
<feature type="transmembrane region" description="Helical" evidence="7">
    <location>
        <begin position="154"/>
        <end position="172"/>
    </location>
</feature>
<keyword evidence="6 7" id="KW-0472">Membrane</keyword>
<evidence type="ECO:0000259" key="8">
    <source>
        <dbReference type="Pfam" id="PF01545"/>
    </source>
</evidence>
<evidence type="ECO:0000256" key="2">
    <source>
        <dbReference type="ARBA" id="ARBA00008114"/>
    </source>
</evidence>
<dbReference type="PANTHER" id="PTHR43840:SF15">
    <property type="entry name" value="MITOCHONDRIAL METAL TRANSPORTER 1-RELATED"/>
    <property type="match status" value="1"/>
</dbReference>
<proteinExistence type="inferred from homology"/>
<dbReference type="GO" id="GO:0015093">
    <property type="term" value="F:ferrous iron transmembrane transporter activity"/>
    <property type="evidence" value="ECO:0007669"/>
    <property type="project" value="TreeGrafter"/>
</dbReference>
<feature type="transmembrane region" description="Helical" evidence="7">
    <location>
        <begin position="110"/>
        <end position="133"/>
    </location>
</feature>
<dbReference type="InterPro" id="IPR027469">
    <property type="entry name" value="Cation_efflux_TMD_sf"/>
</dbReference>
<dbReference type="NCBIfam" id="TIGR01297">
    <property type="entry name" value="CDF"/>
    <property type="match status" value="1"/>
</dbReference>
<dbReference type="Gene3D" id="1.20.1510.10">
    <property type="entry name" value="Cation efflux protein transmembrane domain"/>
    <property type="match status" value="1"/>
</dbReference>
<dbReference type="Proteomes" id="UP001185331">
    <property type="component" value="Unassembled WGS sequence"/>
</dbReference>
<comment type="similarity">
    <text evidence="2">Belongs to the cation diffusion facilitator (CDF) transporter (TC 2.A.4) family.</text>
</comment>
<feature type="transmembrane region" description="Helical" evidence="7">
    <location>
        <begin position="35"/>
        <end position="56"/>
    </location>
</feature>
<dbReference type="InterPro" id="IPR058533">
    <property type="entry name" value="Cation_efflux_TM"/>
</dbReference>
<organism evidence="9 10">
    <name type="scientific">Deinococcus soli</name>
    <name type="common">ex Cha et al. 2016</name>
    <dbReference type="NCBI Taxonomy" id="1309411"/>
    <lineage>
        <taxon>Bacteria</taxon>
        <taxon>Thermotogati</taxon>
        <taxon>Deinococcota</taxon>
        <taxon>Deinococci</taxon>
        <taxon>Deinococcales</taxon>
        <taxon>Deinococcaceae</taxon>
        <taxon>Deinococcus</taxon>
    </lineage>
</organism>
<dbReference type="InterPro" id="IPR002524">
    <property type="entry name" value="Cation_efflux"/>
</dbReference>
<comment type="subcellular location">
    <subcellularLocation>
        <location evidence="1">Membrane</location>
        <topology evidence="1">Multi-pass membrane protein</topology>
    </subcellularLocation>
</comment>
<dbReference type="InterPro" id="IPR050291">
    <property type="entry name" value="CDF_Transporter"/>
</dbReference>
<keyword evidence="4 7" id="KW-0812">Transmembrane</keyword>
<name>A0AAE3XJ32_9DEIO</name>
<dbReference type="RefSeq" id="WP_119672411.1">
    <property type="nucleotide sequence ID" value="NZ_JAVDQJ010000039.1"/>
</dbReference>
<evidence type="ECO:0000256" key="1">
    <source>
        <dbReference type="ARBA" id="ARBA00004141"/>
    </source>
</evidence>
<accession>A0AAE3XJ32</accession>
<reference evidence="9" key="1">
    <citation type="submission" date="2023-07" db="EMBL/GenBank/DDBJ databases">
        <title>Sorghum-associated microbial communities from plants grown in Nebraska, USA.</title>
        <authorList>
            <person name="Schachtman D."/>
        </authorList>
    </citation>
    <scope>NUCLEOTIDE SEQUENCE</scope>
    <source>
        <strain evidence="9">BE330</strain>
    </source>
</reference>
<evidence type="ECO:0000256" key="3">
    <source>
        <dbReference type="ARBA" id="ARBA00022448"/>
    </source>
</evidence>
<comment type="caution">
    <text evidence="9">The sequence shown here is derived from an EMBL/GenBank/DDBJ whole genome shotgun (WGS) entry which is preliminary data.</text>
</comment>
<gene>
    <name evidence="9" type="ORF">J2Y00_005144</name>
</gene>
<keyword evidence="3" id="KW-0813">Transport</keyword>
<evidence type="ECO:0000256" key="5">
    <source>
        <dbReference type="ARBA" id="ARBA00022989"/>
    </source>
</evidence>
<protein>
    <submittedName>
        <fullName evidence="9">Cation diffusion facilitator family transporter</fullName>
    </submittedName>
</protein>
<evidence type="ECO:0000256" key="4">
    <source>
        <dbReference type="ARBA" id="ARBA00022692"/>
    </source>
</evidence>
<dbReference type="GO" id="GO:0015086">
    <property type="term" value="F:cadmium ion transmembrane transporter activity"/>
    <property type="evidence" value="ECO:0007669"/>
    <property type="project" value="TreeGrafter"/>
</dbReference>
<dbReference type="SUPFAM" id="SSF161111">
    <property type="entry name" value="Cation efflux protein transmembrane domain-like"/>
    <property type="match status" value="1"/>
</dbReference>
<evidence type="ECO:0000256" key="6">
    <source>
        <dbReference type="ARBA" id="ARBA00023136"/>
    </source>
</evidence>